<protein>
    <submittedName>
        <fullName evidence="4">Transporter substrate-binding domain-containing protein</fullName>
    </submittedName>
</protein>
<dbReference type="SUPFAM" id="SSF53850">
    <property type="entry name" value="Periplasmic binding protein-like II"/>
    <property type="match status" value="1"/>
</dbReference>
<organism evidence="4 5">
    <name type="scientific">Allopusillimonas soli</name>
    <dbReference type="NCBI Taxonomy" id="659016"/>
    <lineage>
        <taxon>Bacteria</taxon>
        <taxon>Pseudomonadati</taxon>
        <taxon>Pseudomonadota</taxon>
        <taxon>Betaproteobacteria</taxon>
        <taxon>Burkholderiales</taxon>
        <taxon>Alcaligenaceae</taxon>
        <taxon>Allopusillimonas</taxon>
    </lineage>
</organism>
<dbReference type="Pfam" id="PF00497">
    <property type="entry name" value="SBP_bac_3"/>
    <property type="match status" value="1"/>
</dbReference>
<accession>A0A853FDY2</accession>
<dbReference type="InterPro" id="IPR001638">
    <property type="entry name" value="Solute-binding_3/MltF_N"/>
</dbReference>
<evidence type="ECO:0000256" key="1">
    <source>
        <dbReference type="ARBA" id="ARBA00022729"/>
    </source>
</evidence>
<feature type="chain" id="PRO_5032612965" evidence="2">
    <location>
        <begin position="25"/>
        <end position="91"/>
    </location>
</feature>
<evidence type="ECO:0000313" key="5">
    <source>
        <dbReference type="Proteomes" id="UP000580517"/>
    </source>
</evidence>
<dbReference type="PANTHER" id="PTHR35936">
    <property type="entry name" value="MEMBRANE-BOUND LYTIC MUREIN TRANSGLYCOSYLASE F"/>
    <property type="match status" value="1"/>
</dbReference>
<dbReference type="RefSeq" id="WP_180029238.1">
    <property type="nucleotide sequence ID" value="NZ_JACCEW010000024.1"/>
</dbReference>
<dbReference type="AlphaFoldDB" id="A0A853FDY2"/>
<feature type="domain" description="Solute-binding protein family 3/N-terminal" evidence="3">
    <location>
        <begin position="29"/>
        <end position="90"/>
    </location>
</feature>
<proteinExistence type="predicted"/>
<feature type="signal peptide" evidence="2">
    <location>
        <begin position="1"/>
        <end position="24"/>
    </location>
</feature>
<dbReference type="Proteomes" id="UP000580517">
    <property type="component" value="Unassembled WGS sequence"/>
</dbReference>
<evidence type="ECO:0000313" key="4">
    <source>
        <dbReference type="EMBL" id="NYT39104.1"/>
    </source>
</evidence>
<gene>
    <name evidence="4" type="ORF">H0A68_19750</name>
</gene>
<evidence type="ECO:0000256" key="2">
    <source>
        <dbReference type="SAM" id="SignalP"/>
    </source>
</evidence>
<sequence length="91" mass="9946">MFSGKIKALMVGLAFTLALPGAQAADRELVVATDTAFVPFEFKQDGKYTGFDIQLWEAIAKEANLKYRLQPMDFNGIIPGLQTHNIDAALA</sequence>
<dbReference type="EMBL" id="JACCEW010000024">
    <property type="protein sequence ID" value="NYT39104.1"/>
    <property type="molecule type" value="Genomic_DNA"/>
</dbReference>
<evidence type="ECO:0000259" key="3">
    <source>
        <dbReference type="Pfam" id="PF00497"/>
    </source>
</evidence>
<dbReference type="PANTHER" id="PTHR35936:SF38">
    <property type="entry name" value="GLUTAMINE-BINDING PERIPLASMIC PROTEIN"/>
    <property type="match status" value="1"/>
</dbReference>
<dbReference type="Gene3D" id="3.40.190.10">
    <property type="entry name" value="Periplasmic binding protein-like II"/>
    <property type="match status" value="1"/>
</dbReference>
<name>A0A853FDY2_9BURK</name>
<keyword evidence="5" id="KW-1185">Reference proteome</keyword>
<comment type="caution">
    <text evidence="4">The sequence shown here is derived from an EMBL/GenBank/DDBJ whole genome shotgun (WGS) entry which is preliminary data.</text>
</comment>
<feature type="non-terminal residue" evidence="4">
    <location>
        <position position="91"/>
    </location>
</feature>
<reference evidence="4 5" key="1">
    <citation type="submission" date="2020-07" db="EMBL/GenBank/DDBJ databases">
        <title>Taxonomic revisions and descriptions of new bacterial species based on genomic comparisons in the high-G+C-content subgroup of the family Alcaligenaceae.</title>
        <authorList>
            <person name="Szabo A."/>
            <person name="Felfoldi T."/>
        </authorList>
    </citation>
    <scope>NUCLEOTIDE SEQUENCE [LARGE SCALE GENOMIC DNA]</scope>
    <source>
        <strain evidence="4 5">DSM 25264</strain>
    </source>
</reference>
<keyword evidence="1 2" id="KW-0732">Signal</keyword>